<evidence type="ECO:0000256" key="4">
    <source>
        <dbReference type="ARBA" id="ARBA00023002"/>
    </source>
</evidence>
<dbReference type="PROSITE" id="PS51387">
    <property type="entry name" value="FAD_PCMH"/>
    <property type="match status" value="1"/>
</dbReference>
<dbReference type="PANTHER" id="PTHR42973">
    <property type="entry name" value="BINDING OXIDOREDUCTASE, PUTATIVE (AFU_ORTHOLOGUE AFUA_1G17690)-RELATED"/>
    <property type="match status" value="1"/>
</dbReference>
<feature type="domain" description="FAD-binding PCMH-type" evidence="5">
    <location>
        <begin position="35"/>
        <end position="201"/>
    </location>
</feature>
<comment type="caution">
    <text evidence="6">The sequence shown here is derived from an EMBL/GenBank/DDBJ whole genome shotgun (WGS) entry which is preliminary data.</text>
</comment>
<dbReference type="InterPro" id="IPR050416">
    <property type="entry name" value="FAD-linked_Oxidoreductase"/>
</dbReference>
<keyword evidence="2" id="KW-0285">Flavoprotein</keyword>
<dbReference type="InterPro" id="IPR036318">
    <property type="entry name" value="FAD-bd_PCMH-like_sf"/>
</dbReference>
<dbReference type="GO" id="GO:0016491">
    <property type="term" value="F:oxidoreductase activity"/>
    <property type="evidence" value="ECO:0007669"/>
    <property type="project" value="UniProtKB-KW"/>
</dbReference>
<dbReference type="Gene3D" id="3.40.462.20">
    <property type="match status" value="1"/>
</dbReference>
<gene>
    <name evidence="6" type="ORF">O9K51_05947</name>
</gene>
<dbReference type="InterPro" id="IPR016166">
    <property type="entry name" value="FAD-bd_PCMH"/>
</dbReference>
<reference evidence="6" key="1">
    <citation type="submission" date="2023-01" db="EMBL/GenBank/DDBJ databases">
        <title>The growth and conidiation of Purpureocillium lavendulum are regulated by nitrogen source and histone H3K14 acetylation.</title>
        <authorList>
            <person name="Tang P."/>
            <person name="Han J."/>
            <person name="Zhang C."/>
            <person name="Tang P."/>
            <person name="Qi F."/>
            <person name="Zhang K."/>
            <person name="Liang L."/>
        </authorList>
    </citation>
    <scope>NUCLEOTIDE SEQUENCE</scope>
    <source>
        <strain evidence="6">YMF1.00683</strain>
    </source>
</reference>
<dbReference type="Proteomes" id="UP001163105">
    <property type="component" value="Unassembled WGS sequence"/>
</dbReference>
<keyword evidence="4" id="KW-0560">Oxidoreductase</keyword>
<dbReference type="InterPro" id="IPR006094">
    <property type="entry name" value="Oxid_FAD_bind_N"/>
</dbReference>
<dbReference type="Pfam" id="PF01565">
    <property type="entry name" value="FAD_binding_4"/>
    <property type="match status" value="1"/>
</dbReference>
<dbReference type="InterPro" id="IPR016167">
    <property type="entry name" value="FAD-bd_PCMH_sub1"/>
</dbReference>
<evidence type="ECO:0000256" key="3">
    <source>
        <dbReference type="ARBA" id="ARBA00022827"/>
    </source>
</evidence>
<keyword evidence="3" id="KW-0274">FAD</keyword>
<organism evidence="6 7">
    <name type="scientific">Purpureocillium lavendulum</name>
    <dbReference type="NCBI Taxonomy" id="1247861"/>
    <lineage>
        <taxon>Eukaryota</taxon>
        <taxon>Fungi</taxon>
        <taxon>Dikarya</taxon>
        <taxon>Ascomycota</taxon>
        <taxon>Pezizomycotina</taxon>
        <taxon>Sordariomycetes</taxon>
        <taxon>Hypocreomycetidae</taxon>
        <taxon>Hypocreales</taxon>
        <taxon>Ophiocordycipitaceae</taxon>
        <taxon>Purpureocillium</taxon>
    </lineage>
</organism>
<proteinExistence type="inferred from homology"/>
<dbReference type="EMBL" id="JAQHRD010000004">
    <property type="protein sequence ID" value="KAJ6442388.1"/>
    <property type="molecule type" value="Genomic_DNA"/>
</dbReference>
<sequence>MAAFEALLCEAGVPFRTQGSADFNELLSNYSGNHLDGKPAIITVPETEQHVAAIVSGCVASNMEFVVRGGGHDAFGRSTVANGVTIDLRRLSSVTVSHDLKSACIGGGATSVQVLAALAPKGLQVPFGTCGAVGYAGWCLVAGFGPLMHSYGIGTDQIVGARVVTAEGKVVRADHDMLKGLRGGGANLGVVVELTTKVYHLEKIQAGMLMFESTDIESTVKTFFTNYAKLFTPDMTLPRKMYTMPVIVTPSGSKPTLCCFIVYNGTANDESRTWIDRIAGLAALMPGTPPAEAAITPTSALDFTRLLMEKFENMKRLNGRSQAASVARWSPEVITTLAQRATHIPPGSTAGILVQQMRADCPSVGSEVPESICPYRQPQIALEVLGTGPPGDVATSAMAWALDTRNKLMELPDAMKSTYVATTSPECLNVPDTFGDNLQELKRLKRKYDPNGIFKNTIPRLAD</sequence>
<dbReference type="GO" id="GO:0071949">
    <property type="term" value="F:FAD binding"/>
    <property type="evidence" value="ECO:0007669"/>
    <property type="project" value="InterPro"/>
</dbReference>
<evidence type="ECO:0000256" key="1">
    <source>
        <dbReference type="ARBA" id="ARBA00005466"/>
    </source>
</evidence>
<dbReference type="Gene3D" id="3.30.465.10">
    <property type="match status" value="1"/>
</dbReference>
<dbReference type="InterPro" id="IPR012951">
    <property type="entry name" value="BBE"/>
</dbReference>
<dbReference type="InterPro" id="IPR016169">
    <property type="entry name" value="FAD-bd_PCMH_sub2"/>
</dbReference>
<dbReference type="PANTHER" id="PTHR42973:SF7">
    <property type="entry name" value="FAD-BINDING PCMH-TYPE DOMAIN-CONTAINING PROTEIN"/>
    <property type="match status" value="1"/>
</dbReference>
<comment type="similarity">
    <text evidence="1">Belongs to the oxygen-dependent FAD-linked oxidoreductase family.</text>
</comment>
<protein>
    <submittedName>
        <fullName evidence="6">Protein ZGRF1</fullName>
    </submittedName>
</protein>
<name>A0AB34FTH7_9HYPO</name>
<keyword evidence="7" id="KW-1185">Reference proteome</keyword>
<dbReference type="Pfam" id="PF08031">
    <property type="entry name" value="BBE"/>
    <property type="match status" value="1"/>
</dbReference>
<evidence type="ECO:0000313" key="7">
    <source>
        <dbReference type="Proteomes" id="UP001163105"/>
    </source>
</evidence>
<evidence type="ECO:0000259" key="5">
    <source>
        <dbReference type="PROSITE" id="PS51387"/>
    </source>
</evidence>
<dbReference type="Gene3D" id="3.30.43.10">
    <property type="entry name" value="Uridine Diphospho-n-acetylenolpyruvylglucosamine Reductase, domain 2"/>
    <property type="match status" value="1"/>
</dbReference>
<accession>A0AB34FTH7</accession>
<evidence type="ECO:0000313" key="6">
    <source>
        <dbReference type="EMBL" id="KAJ6442388.1"/>
    </source>
</evidence>
<dbReference type="AlphaFoldDB" id="A0AB34FTH7"/>
<dbReference type="SUPFAM" id="SSF56176">
    <property type="entry name" value="FAD-binding/transporter-associated domain-like"/>
    <property type="match status" value="1"/>
</dbReference>
<evidence type="ECO:0000256" key="2">
    <source>
        <dbReference type="ARBA" id="ARBA00022630"/>
    </source>
</evidence>